<evidence type="ECO:0000313" key="5">
    <source>
        <dbReference type="EMBL" id="CAA3020773.1"/>
    </source>
</evidence>
<reference evidence="5 6" key="1">
    <citation type="submission" date="2019-12" db="EMBL/GenBank/DDBJ databases">
        <authorList>
            <person name="Alioto T."/>
            <person name="Alioto T."/>
            <person name="Gomez Garrido J."/>
        </authorList>
    </citation>
    <scope>NUCLEOTIDE SEQUENCE [LARGE SCALE GENOMIC DNA]</scope>
</reference>
<gene>
    <name evidence="5" type="ORF">OLEA9_A114920</name>
</gene>
<dbReference type="Gene3D" id="3.30.70.1660">
    <property type="match status" value="1"/>
</dbReference>
<dbReference type="Proteomes" id="UP000594638">
    <property type="component" value="Unassembled WGS sequence"/>
</dbReference>
<dbReference type="InterPro" id="IPR045853">
    <property type="entry name" value="Pep_chain_release_fac_I_sf"/>
</dbReference>
<dbReference type="PANTHER" id="PTHR43116">
    <property type="entry name" value="PEPTIDE CHAIN RELEASE FACTOR 2"/>
    <property type="match status" value="1"/>
</dbReference>
<dbReference type="HAMAP" id="MF_00094">
    <property type="entry name" value="Rel_fac_2"/>
    <property type="match status" value="1"/>
</dbReference>
<dbReference type="NCBIfam" id="TIGR00020">
    <property type="entry name" value="prfB"/>
    <property type="match status" value="1"/>
</dbReference>
<organism evidence="5 6">
    <name type="scientific">Olea europaea subsp. europaea</name>
    <dbReference type="NCBI Taxonomy" id="158383"/>
    <lineage>
        <taxon>Eukaryota</taxon>
        <taxon>Viridiplantae</taxon>
        <taxon>Streptophyta</taxon>
        <taxon>Embryophyta</taxon>
        <taxon>Tracheophyta</taxon>
        <taxon>Spermatophyta</taxon>
        <taxon>Magnoliopsida</taxon>
        <taxon>eudicotyledons</taxon>
        <taxon>Gunneridae</taxon>
        <taxon>Pentapetalae</taxon>
        <taxon>asterids</taxon>
        <taxon>lamiids</taxon>
        <taxon>Lamiales</taxon>
        <taxon>Oleaceae</taxon>
        <taxon>Oleeae</taxon>
        <taxon>Olea</taxon>
    </lineage>
</organism>
<keyword evidence="3" id="KW-0175">Coiled coil</keyword>
<dbReference type="SUPFAM" id="SSF75620">
    <property type="entry name" value="Release factor"/>
    <property type="match status" value="1"/>
</dbReference>
<evidence type="ECO:0000256" key="2">
    <source>
        <dbReference type="ARBA" id="ARBA00022917"/>
    </source>
</evidence>
<dbReference type="Pfam" id="PF00472">
    <property type="entry name" value="RF-1"/>
    <property type="match status" value="1"/>
</dbReference>
<comment type="similarity">
    <text evidence="1">Belongs to the prokaryotic/mitochondrial release factor family.</text>
</comment>
<dbReference type="GO" id="GO:0016149">
    <property type="term" value="F:translation release factor activity, codon specific"/>
    <property type="evidence" value="ECO:0007669"/>
    <property type="project" value="InterPro"/>
</dbReference>
<feature type="coiled-coil region" evidence="3">
    <location>
        <begin position="391"/>
        <end position="418"/>
    </location>
</feature>
<dbReference type="Pfam" id="PF03462">
    <property type="entry name" value="PCRF"/>
    <property type="match status" value="1"/>
</dbReference>
<dbReference type="SMART" id="SM00937">
    <property type="entry name" value="PCRF"/>
    <property type="match status" value="1"/>
</dbReference>
<dbReference type="OrthoDB" id="2019491at2759"/>
<accession>A0A8S0USJ2</accession>
<keyword evidence="2" id="KW-0648">Protein biosynthesis</keyword>
<dbReference type="FunFam" id="3.30.160.20:FF:000004">
    <property type="entry name" value="Peptide chain release factor 1"/>
    <property type="match status" value="1"/>
</dbReference>
<dbReference type="GO" id="GO:0005737">
    <property type="term" value="C:cytoplasm"/>
    <property type="evidence" value="ECO:0007669"/>
    <property type="project" value="InterPro"/>
</dbReference>
<protein>
    <submittedName>
        <fullName evidence="5">Peptide chain release factor 2, chloroplastic</fullName>
    </submittedName>
</protein>
<evidence type="ECO:0000313" key="6">
    <source>
        <dbReference type="Proteomes" id="UP000594638"/>
    </source>
</evidence>
<dbReference type="InterPro" id="IPR005139">
    <property type="entry name" value="PCRF"/>
</dbReference>
<comment type="caution">
    <text evidence="5">The sequence shown here is derived from an EMBL/GenBank/DDBJ whole genome shotgun (WGS) entry which is preliminary data.</text>
</comment>
<dbReference type="Gene3D" id="3.30.160.20">
    <property type="match status" value="1"/>
</dbReference>
<evidence type="ECO:0000256" key="3">
    <source>
        <dbReference type="SAM" id="Coils"/>
    </source>
</evidence>
<evidence type="ECO:0000259" key="4">
    <source>
        <dbReference type="SMART" id="SM00937"/>
    </source>
</evidence>
<feature type="domain" description="Peptide chain release factor" evidence="4">
    <location>
        <begin position="194"/>
        <end position="304"/>
    </location>
</feature>
<dbReference type="InterPro" id="IPR004374">
    <property type="entry name" value="PrfB"/>
</dbReference>
<dbReference type="EMBL" id="CACTIH010009044">
    <property type="protein sequence ID" value="CAA3020773.1"/>
    <property type="molecule type" value="Genomic_DNA"/>
</dbReference>
<name>A0A8S0USJ2_OLEEU</name>
<keyword evidence="6" id="KW-1185">Reference proteome</keyword>
<dbReference type="PANTHER" id="PTHR43116:SF3">
    <property type="entry name" value="CLASS I PEPTIDE CHAIN RELEASE FACTOR"/>
    <property type="match status" value="1"/>
</dbReference>
<dbReference type="Gene3D" id="1.20.58.410">
    <property type="entry name" value="Release factor"/>
    <property type="match status" value="1"/>
</dbReference>
<dbReference type="InterPro" id="IPR000352">
    <property type="entry name" value="Pep_chain_release_fac_I"/>
</dbReference>
<evidence type="ECO:0000256" key="1">
    <source>
        <dbReference type="ARBA" id="ARBA00010835"/>
    </source>
</evidence>
<proteinExistence type="inferred from homology"/>
<sequence>MSFRLLQRLRNQKSSLIFNSPKLFTHFYSSLSEPRYRNSPTPILKQSIFTSGHVFCCRNNGFSPLLCEIFNIPCWSISARLLSSQAVVEQSTSDGLTVEGIIANGWTIYNEDESDWKSHASAIAQSIHLIKKRLRWKKLIHRLEILSDQLNKPDLWNDPVHAGKISREHGSLMGKMKEVNAFEQELLEHIDMIKLAREENDSELESESQKGLLTMRKHIKEKELEALLAGEHDTSSCFIEVQAGAGGTESMDWASMVMQMYMKWAERRGFGVTVVDEMPGEMAGIKRATIRVHGEYAYGYAKSEVGAHRLVRISPFDSNKRRHTSFASVAVIPILGDGFSRVQINESDLRIERFRAGGPGGQHANTTESAVRITHIPTGVSASCQNERSQHQNKASAMAVLQSRLDQLEMQRQAEMNAEHTQSLTDINFGSQIRSYVLHPYRMVKDHRTDYEVSHPDSVLEGDLDGFILSFLSASLDKDEDADL</sequence>
<dbReference type="AlphaFoldDB" id="A0A8S0USJ2"/>
<dbReference type="Gramene" id="OE9A114920T2">
    <property type="protein sequence ID" value="OE9A114920C2"/>
    <property type="gene ID" value="OE9A114920"/>
</dbReference>